<reference evidence="2" key="1">
    <citation type="submission" date="2021-01" db="UniProtKB">
        <authorList>
            <consortium name="EnsemblPlants"/>
        </authorList>
    </citation>
    <scope>IDENTIFICATION</scope>
</reference>
<evidence type="ECO:0000256" key="1">
    <source>
        <dbReference type="ARBA" id="ARBA00022737"/>
    </source>
</evidence>
<dbReference type="OMA" id="TDPFVFE"/>
<dbReference type="NCBIfam" id="TIGR00756">
    <property type="entry name" value="PPR"/>
    <property type="match status" value="1"/>
</dbReference>
<dbReference type="Gene3D" id="1.25.40.10">
    <property type="entry name" value="Tetratricopeptide repeat domain"/>
    <property type="match status" value="3"/>
</dbReference>
<protein>
    <recommendedName>
        <fullName evidence="4">Pentatricopeptide repeat-containing protein</fullName>
    </recommendedName>
</protein>
<sequence>MNVRRSLTVVGPSSSHSCKIMWSSGCICHLSLLDRSHAFFSLCFLQCYDSQVCTTVRLTPAASKSRPPNGLMINCWRKQPRSIVESDNSAATRQKGRPVEFHNLVESSVSMPDCQTLCSLMLYYSKEGLYSQAQTVWDELWNSSFVPDIDIVARLFNAYCTGGQFGEVTRILHQLKSRGSNFILPKAYSAAVSCFGKSGQLELMKGALKEMKSQGLVVDSVTANASVIYCSMFGSLSEMEAAYGRVKRSGVLIEEEGIRAIALAYIKSRKYYKLGEFTRDVGLGRLNTGNLLWNVLLLSYAANFKMKSLQREFLNMLDAGFRPDITTFNIRALAFSRMSLFWDLHLSLEHMEKEKVTPDLVTYGCVIDAYMDKRLGKSLPFALNKMNMSSYPIVLTDQLVFEALGKGDFHSSSDSFLEFSRHKKWTYKQLVATYLRKKYRSNQVFWNY</sequence>
<dbReference type="EnsemblPlants" id="Kaladp0056s0018.1.v1.1">
    <property type="protein sequence ID" value="Kaladp0056s0018.1.v1.1"/>
    <property type="gene ID" value="Kaladp0056s0018.v1.1"/>
</dbReference>
<dbReference type="Gramene" id="Kaladp0056s0018.1.v1.1">
    <property type="protein sequence ID" value="Kaladp0056s0018.1.v1.1"/>
    <property type="gene ID" value="Kaladp0056s0018.v1.1"/>
</dbReference>
<dbReference type="InterPro" id="IPR002885">
    <property type="entry name" value="PPR_rpt"/>
</dbReference>
<organism evidence="2 3">
    <name type="scientific">Kalanchoe fedtschenkoi</name>
    <name type="common">Lavender scallops</name>
    <name type="synonym">South American air plant</name>
    <dbReference type="NCBI Taxonomy" id="63787"/>
    <lineage>
        <taxon>Eukaryota</taxon>
        <taxon>Viridiplantae</taxon>
        <taxon>Streptophyta</taxon>
        <taxon>Embryophyta</taxon>
        <taxon>Tracheophyta</taxon>
        <taxon>Spermatophyta</taxon>
        <taxon>Magnoliopsida</taxon>
        <taxon>eudicotyledons</taxon>
        <taxon>Gunneridae</taxon>
        <taxon>Pentapetalae</taxon>
        <taxon>Saxifragales</taxon>
        <taxon>Crassulaceae</taxon>
        <taxon>Kalanchoe</taxon>
    </lineage>
</organism>
<accession>A0A7N1A083</accession>
<dbReference type="PANTHER" id="PTHR47493">
    <property type="entry name" value="OS08G0520200 PROTEIN"/>
    <property type="match status" value="1"/>
</dbReference>
<keyword evidence="1" id="KW-0677">Repeat</keyword>
<dbReference type="Proteomes" id="UP000594263">
    <property type="component" value="Unplaced"/>
</dbReference>
<proteinExistence type="predicted"/>
<keyword evidence="3" id="KW-1185">Reference proteome</keyword>
<evidence type="ECO:0000313" key="2">
    <source>
        <dbReference type="EnsemblPlants" id="Kaladp0056s0018.1.v1.1"/>
    </source>
</evidence>
<dbReference type="Pfam" id="PF01535">
    <property type="entry name" value="PPR"/>
    <property type="match status" value="1"/>
</dbReference>
<name>A0A7N1A083_KALFE</name>
<dbReference type="AlphaFoldDB" id="A0A7N1A083"/>
<dbReference type="PANTHER" id="PTHR47493:SF1">
    <property type="entry name" value="OS08G0520200 PROTEIN"/>
    <property type="match status" value="1"/>
</dbReference>
<dbReference type="InterPro" id="IPR011990">
    <property type="entry name" value="TPR-like_helical_dom_sf"/>
</dbReference>
<evidence type="ECO:0008006" key="4">
    <source>
        <dbReference type="Google" id="ProtNLM"/>
    </source>
</evidence>
<evidence type="ECO:0000313" key="3">
    <source>
        <dbReference type="Proteomes" id="UP000594263"/>
    </source>
</evidence>